<proteinExistence type="predicted"/>
<comment type="caution">
    <text evidence="3">The sequence shown here is derived from an EMBL/GenBank/DDBJ whole genome shotgun (WGS) entry which is preliminary data.</text>
</comment>
<evidence type="ECO:0000313" key="4">
    <source>
        <dbReference type="Proteomes" id="UP000736583"/>
    </source>
</evidence>
<sequence length="120" mass="14065">MKKVRKQNGSFENKVEQLIDLVEKHTRTERHLEQHSDIASPENIANAEKIQEFREDEIATLKDNIANSGESYDEQLNNLKDNYSKAETYIAYNQDTMSSQDLESAKEKQRHRKEQINILE</sequence>
<evidence type="ECO:0000256" key="2">
    <source>
        <dbReference type="SAM" id="MobiDB-lite"/>
    </source>
</evidence>
<name>A0ABS6F118_9CLOT</name>
<accession>A0ABS6F118</accession>
<dbReference type="RefSeq" id="WP_216456888.1">
    <property type="nucleotide sequence ID" value="NZ_JAHLQL010000002.1"/>
</dbReference>
<feature type="region of interest" description="Disordered" evidence="2">
    <location>
        <begin position="99"/>
        <end position="120"/>
    </location>
</feature>
<feature type="coiled-coil region" evidence="1">
    <location>
        <begin position="1"/>
        <end position="64"/>
    </location>
</feature>
<protein>
    <submittedName>
        <fullName evidence="3">Uncharacterized protein</fullName>
    </submittedName>
</protein>
<reference evidence="3 4" key="1">
    <citation type="submission" date="2021-06" db="EMBL/GenBank/DDBJ databases">
        <authorList>
            <person name="Sun Q."/>
            <person name="Li D."/>
        </authorList>
    </citation>
    <scope>NUCLEOTIDE SEQUENCE [LARGE SCALE GENOMIC DNA]</scope>
    <source>
        <strain evidence="3 4">MSJ-4</strain>
    </source>
</reference>
<keyword evidence="4" id="KW-1185">Reference proteome</keyword>
<dbReference type="EMBL" id="JAHLQL010000002">
    <property type="protein sequence ID" value="MBU5591986.1"/>
    <property type="molecule type" value="Genomic_DNA"/>
</dbReference>
<gene>
    <name evidence="3" type="ORF">KQI89_09415</name>
</gene>
<keyword evidence="1" id="KW-0175">Coiled coil</keyword>
<dbReference type="Proteomes" id="UP000736583">
    <property type="component" value="Unassembled WGS sequence"/>
</dbReference>
<evidence type="ECO:0000313" key="3">
    <source>
        <dbReference type="EMBL" id="MBU5591986.1"/>
    </source>
</evidence>
<organism evidence="3 4">
    <name type="scientific">Clostridium simiarum</name>
    <dbReference type="NCBI Taxonomy" id="2841506"/>
    <lineage>
        <taxon>Bacteria</taxon>
        <taxon>Bacillati</taxon>
        <taxon>Bacillota</taxon>
        <taxon>Clostridia</taxon>
        <taxon>Eubacteriales</taxon>
        <taxon>Clostridiaceae</taxon>
        <taxon>Clostridium</taxon>
    </lineage>
</organism>
<evidence type="ECO:0000256" key="1">
    <source>
        <dbReference type="SAM" id="Coils"/>
    </source>
</evidence>